<dbReference type="Gene3D" id="1.25.10.90">
    <property type="match status" value="1"/>
</dbReference>
<keyword evidence="2" id="KW-1185">Reference proteome</keyword>
<dbReference type="Pfam" id="PF08713">
    <property type="entry name" value="DNA_alkylation"/>
    <property type="match status" value="1"/>
</dbReference>
<dbReference type="EMBL" id="FRFD01000009">
    <property type="protein sequence ID" value="SHO51377.1"/>
    <property type="molecule type" value="Genomic_DNA"/>
</dbReference>
<evidence type="ECO:0000313" key="1">
    <source>
        <dbReference type="EMBL" id="SHO51377.1"/>
    </source>
</evidence>
<accession>A0A1M7YFF2</accession>
<dbReference type="AlphaFoldDB" id="A0A1M7YFF2"/>
<dbReference type="InterPro" id="IPR014825">
    <property type="entry name" value="DNA_alkylation"/>
</dbReference>
<reference evidence="1 2" key="1">
    <citation type="submission" date="2016-12" db="EMBL/GenBank/DDBJ databases">
        <authorList>
            <person name="Song W.-J."/>
            <person name="Kurnit D.M."/>
        </authorList>
    </citation>
    <scope>NUCLEOTIDE SEQUENCE [LARGE SCALE GENOMIC DNA]</scope>
    <source>
        <strain evidence="1 2">DSM 12503</strain>
    </source>
</reference>
<dbReference type="SUPFAM" id="SSF48371">
    <property type="entry name" value="ARM repeat"/>
    <property type="match status" value="1"/>
</dbReference>
<gene>
    <name evidence="1" type="ORF">SAMN02745217_03155</name>
</gene>
<dbReference type="Proteomes" id="UP000184612">
    <property type="component" value="Unassembled WGS sequence"/>
</dbReference>
<proteinExistence type="predicted"/>
<dbReference type="CDD" id="cd06561">
    <property type="entry name" value="AlkD_like"/>
    <property type="match status" value="1"/>
</dbReference>
<evidence type="ECO:0000313" key="2">
    <source>
        <dbReference type="Proteomes" id="UP000184612"/>
    </source>
</evidence>
<dbReference type="PANTHER" id="PTHR41291">
    <property type="entry name" value="DNA ALKYLATION REPAIR PROTEIN"/>
    <property type="match status" value="1"/>
</dbReference>
<dbReference type="PANTHER" id="PTHR41291:SF1">
    <property type="entry name" value="DNA ALKYLATION REPAIR PROTEIN"/>
    <property type="match status" value="1"/>
</dbReference>
<sequence length="227" mass="25533">MTKNEILTILSSLSNEKRKQMYMKNGAGENTYGVLLGELRKLAKQLGTNHELALELWHSGNTEAKWLACMLFDAKQLTIDEARDMVSKITYPDIIDKFVGEVICKTKFSDILAEEWSVSGEDNLGRAGWNIIVHKVSDGELTNEALEKLLETIEAELQTVTPGKQWAMNHALCEVGICYPQFTERCITLGETLGVYRDLKVPKGCTSAYAPNWIAAVIKKRNKDNHR</sequence>
<dbReference type="STRING" id="1121345.SAMN02745217_03155"/>
<name>A0A1M7YFF2_9FIRM</name>
<dbReference type="InterPro" id="IPR016024">
    <property type="entry name" value="ARM-type_fold"/>
</dbReference>
<organism evidence="1 2">
    <name type="scientific">Anaerocolumna xylanovorans DSM 12503</name>
    <dbReference type="NCBI Taxonomy" id="1121345"/>
    <lineage>
        <taxon>Bacteria</taxon>
        <taxon>Bacillati</taxon>
        <taxon>Bacillota</taxon>
        <taxon>Clostridia</taxon>
        <taxon>Lachnospirales</taxon>
        <taxon>Lachnospiraceae</taxon>
        <taxon>Anaerocolumna</taxon>
    </lineage>
</organism>
<dbReference type="RefSeq" id="WP_073589808.1">
    <property type="nucleotide sequence ID" value="NZ_FRFD01000009.1"/>
</dbReference>
<dbReference type="OrthoDB" id="9775346at2"/>
<protein>
    <submittedName>
        <fullName evidence="1">3-methyladenine DNA glycosylase AlkD</fullName>
    </submittedName>
</protein>